<keyword evidence="2" id="KW-0547">Nucleotide-binding</keyword>
<comment type="similarity">
    <text evidence="1">Belongs to the CbbQ/NirQ/NorQ/GpvN family.</text>
</comment>
<dbReference type="Pfam" id="PF07728">
    <property type="entry name" value="AAA_5"/>
    <property type="match status" value="1"/>
</dbReference>
<dbReference type="SUPFAM" id="SSF52540">
    <property type="entry name" value="P-loop containing nucleoside triphosphate hydrolases"/>
    <property type="match status" value="1"/>
</dbReference>
<evidence type="ECO:0000256" key="3">
    <source>
        <dbReference type="ARBA" id="ARBA00022840"/>
    </source>
</evidence>
<dbReference type="InterPro" id="IPR050764">
    <property type="entry name" value="CbbQ/NirQ/NorQ/GpvN"/>
</dbReference>
<dbReference type="PANTHER" id="PTHR42759">
    <property type="entry name" value="MOXR FAMILY PROTEIN"/>
    <property type="match status" value="1"/>
</dbReference>
<evidence type="ECO:0000313" key="5">
    <source>
        <dbReference type="EMBL" id="ATL70743.1"/>
    </source>
</evidence>
<dbReference type="InterPro" id="IPR013615">
    <property type="entry name" value="CbbQ_C"/>
</dbReference>
<protein>
    <recommendedName>
        <fullName evidence="4">AAA+ ATPase domain-containing protein</fullName>
    </recommendedName>
</protein>
<dbReference type="InterPro" id="IPR027417">
    <property type="entry name" value="P-loop_NTPase"/>
</dbReference>
<evidence type="ECO:0000256" key="1">
    <source>
        <dbReference type="ARBA" id="ARBA00009417"/>
    </source>
</evidence>
<dbReference type="EMBL" id="CP023778">
    <property type="protein sequence ID" value="ATL70743.1"/>
    <property type="molecule type" value="Genomic_DNA"/>
</dbReference>
<dbReference type="KEGG" id="ntp:CRH09_35750"/>
<organism evidence="5 6">
    <name type="scientific">Nocardia terpenica</name>
    <dbReference type="NCBI Taxonomy" id="455432"/>
    <lineage>
        <taxon>Bacteria</taxon>
        <taxon>Bacillati</taxon>
        <taxon>Actinomycetota</taxon>
        <taxon>Actinomycetes</taxon>
        <taxon>Mycobacteriales</taxon>
        <taxon>Nocardiaceae</taxon>
        <taxon>Nocardia</taxon>
    </lineage>
</organism>
<proteinExistence type="inferred from homology"/>
<feature type="domain" description="AAA+ ATPase" evidence="4">
    <location>
        <begin position="165"/>
        <end position="300"/>
    </location>
</feature>
<evidence type="ECO:0000256" key="2">
    <source>
        <dbReference type="ARBA" id="ARBA00022741"/>
    </source>
</evidence>
<keyword evidence="3" id="KW-0067">ATP-binding</keyword>
<dbReference type="RefSeq" id="WP_098697688.1">
    <property type="nucleotide sequence ID" value="NZ_CP023778.1"/>
</dbReference>
<dbReference type="Proteomes" id="UP000221961">
    <property type="component" value="Chromosome"/>
</dbReference>
<dbReference type="GO" id="GO:0016887">
    <property type="term" value="F:ATP hydrolysis activity"/>
    <property type="evidence" value="ECO:0007669"/>
    <property type="project" value="InterPro"/>
</dbReference>
<sequence length="391" mass="42555">MTLVKHSRRTVRKGCNKCGSTDLYWAHDTENTRHQNYCDDCGVIGRFTLIERDGNRHVCGATVETIPPEDTETVSDEVNPIHPPADTKELAVPTDTPTDDAAALEALRGLLAPKLDRAEVEKIAREIVAGIVYPTRTVVIKGETKRQIEGNTHAQLADVTTALLAGEHVMMVGPAGTGKSTIAEQAAEALHLRSFSLSLSPQTPASQIIGYMQAQGEYVRTLFREAYEHGGLFHFDEVDNAHPSVLAVINSALANGHMAFPDQMVKRHPDFRAVASANTYGRGATRAYVGRQAIDAATLDRFTIITIEIDDVLESALVASTGIDDSVQRQILTHVRKLRRNAEKHGLNVVISPRASVGMGKLLAAGMTWAAAEDARLRRGLDDATWQKLNA</sequence>
<dbReference type="SMART" id="SM00382">
    <property type="entry name" value="AAA"/>
    <property type="match status" value="1"/>
</dbReference>
<dbReference type="InterPro" id="IPR011704">
    <property type="entry name" value="ATPase_dyneun-rel_AAA"/>
</dbReference>
<dbReference type="AlphaFoldDB" id="A0A291RTA8"/>
<gene>
    <name evidence="5" type="ORF">CRH09_35750</name>
</gene>
<dbReference type="Pfam" id="PF08406">
    <property type="entry name" value="CbbQ_C"/>
    <property type="match status" value="1"/>
</dbReference>
<dbReference type="GO" id="GO:0005524">
    <property type="term" value="F:ATP binding"/>
    <property type="evidence" value="ECO:0007669"/>
    <property type="project" value="UniProtKB-KW"/>
</dbReference>
<dbReference type="InterPro" id="IPR003593">
    <property type="entry name" value="AAA+_ATPase"/>
</dbReference>
<evidence type="ECO:0000259" key="4">
    <source>
        <dbReference type="SMART" id="SM00382"/>
    </source>
</evidence>
<dbReference type="PANTHER" id="PTHR42759:SF1">
    <property type="entry name" value="MAGNESIUM-CHELATASE SUBUNIT CHLD"/>
    <property type="match status" value="1"/>
</dbReference>
<dbReference type="Gene3D" id="3.40.50.300">
    <property type="entry name" value="P-loop containing nucleotide triphosphate hydrolases"/>
    <property type="match status" value="1"/>
</dbReference>
<dbReference type="GeneID" id="88362615"/>
<reference evidence="5 6" key="1">
    <citation type="submission" date="2017-10" db="EMBL/GenBank/DDBJ databases">
        <title>Comparative genomics between pathogenic Norcardia.</title>
        <authorList>
            <person name="Zeng L."/>
        </authorList>
    </citation>
    <scope>NUCLEOTIDE SEQUENCE [LARGE SCALE GENOMIC DNA]</scope>
    <source>
        <strain evidence="5 6">NC_YFY_NT001</strain>
    </source>
</reference>
<evidence type="ECO:0000313" key="6">
    <source>
        <dbReference type="Proteomes" id="UP000221961"/>
    </source>
</evidence>
<name>A0A291RTA8_9NOCA</name>
<accession>A0A291RTA8</accession>